<accession>A0AAP0PDN0</accession>
<proteinExistence type="predicted"/>
<evidence type="ECO:0000313" key="2">
    <source>
        <dbReference type="Proteomes" id="UP001419268"/>
    </source>
</evidence>
<dbReference type="EMBL" id="JBBNAG010000004">
    <property type="protein sequence ID" value="KAK9141128.1"/>
    <property type="molecule type" value="Genomic_DNA"/>
</dbReference>
<reference evidence="1 2" key="1">
    <citation type="submission" date="2024-01" db="EMBL/GenBank/DDBJ databases">
        <title>Genome assemblies of Stephania.</title>
        <authorList>
            <person name="Yang L."/>
        </authorList>
    </citation>
    <scope>NUCLEOTIDE SEQUENCE [LARGE SCALE GENOMIC DNA]</scope>
    <source>
        <strain evidence="1">JXDWG</strain>
        <tissue evidence="1">Leaf</tissue>
    </source>
</reference>
<protein>
    <submittedName>
        <fullName evidence="1">Uncharacterized protein</fullName>
    </submittedName>
</protein>
<evidence type="ECO:0000313" key="1">
    <source>
        <dbReference type="EMBL" id="KAK9141128.1"/>
    </source>
</evidence>
<name>A0AAP0PDN0_9MAGN</name>
<dbReference type="Proteomes" id="UP001419268">
    <property type="component" value="Unassembled WGS sequence"/>
</dbReference>
<gene>
    <name evidence="1" type="ORF">Scep_010809</name>
</gene>
<dbReference type="AlphaFoldDB" id="A0AAP0PDN0"/>
<comment type="caution">
    <text evidence="1">The sequence shown here is derived from an EMBL/GenBank/DDBJ whole genome shotgun (WGS) entry which is preliminary data.</text>
</comment>
<keyword evidence="2" id="KW-1185">Reference proteome</keyword>
<sequence length="94" mass="10785">MSEKISYRRPSSIQSGKTHDIRFKFLAYGEASKNMRTEIDSTTVFPTLKSTKNPIKLEIPKTAQIPIRGAFLSVHHHHHLYLESSVKVFFDAIK</sequence>
<organism evidence="1 2">
    <name type="scientific">Stephania cephalantha</name>
    <dbReference type="NCBI Taxonomy" id="152367"/>
    <lineage>
        <taxon>Eukaryota</taxon>
        <taxon>Viridiplantae</taxon>
        <taxon>Streptophyta</taxon>
        <taxon>Embryophyta</taxon>
        <taxon>Tracheophyta</taxon>
        <taxon>Spermatophyta</taxon>
        <taxon>Magnoliopsida</taxon>
        <taxon>Ranunculales</taxon>
        <taxon>Menispermaceae</taxon>
        <taxon>Menispermoideae</taxon>
        <taxon>Cissampelideae</taxon>
        <taxon>Stephania</taxon>
    </lineage>
</organism>